<dbReference type="UniPathway" id="UPA00241"/>
<evidence type="ECO:0000313" key="4">
    <source>
        <dbReference type="Proteomes" id="UP000247586"/>
    </source>
</evidence>
<dbReference type="InterPro" id="IPR012043">
    <property type="entry name" value="PoK"/>
</dbReference>
<sequence>MVNIVIPISVSGIWYPIISQDLERTGSIGLAVILEPFSYATVTEGEGVFINGKSVKIPNIEYLELKLGKVKVQMETSVPLGYGYGISASISLAYALGFSELKGIDRKKAVLLAHESEIVSGNGLGDVVAQYFGRNVVYREKPGFPPHGKIRIFELESDNIYSRPIEAMSTRNIVRTLYLSLNLINEFVREPTIHKFFEVSRKFNESLGFISPYPNSFRKKGLILKLGEPDSNLWIRHRIAQQGAYVE</sequence>
<dbReference type="GO" id="GO:0016301">
    <property type="term" value="F:kinase activity"/>
    <property type="evidence" value="ECO:0007669"/>
    <property type="project" value="UniProtKB-UniRule"/>
</dbReference>
<reference evidence="3 4" key="1">
    <citation type="submission" date="2018-05" db="EMBL/GenBank/DDBJ databases">
        <title>Complete Genome Sequences of Extremely Thermoacidophilic, Metal-Mobilizing Type-Strain Members of the Archaeal Family Sulfolobaceae: Acidianus brierleyi DSM-1651T, Acidianus sulfidivorans DSM-18786T, Metallosphaera hakonensis DSM-7519T, and Metallosphaera prunae DSM-10039T.</title>
        <authorList>
            <person name="Counts J.A."/>
            <person name="Kelly R.M."/>
        </authorList>
    </citation>
    <scope>NUCLEOTIDE SEQUENCE [LARGE SCALE GENOMIC DNA]</scope>
    <source>
        <strain evidence="3 4">HO1-1</strain>
    </source>
</reference>
<comment type="catalytic activity">
    <reaction evidence="1">
        <text>(R)-pantoate + ATP = (R)-4-phosphopantoate + ADP + H(+)</text>
        <dbReference type="Rhea" id="RHEA:28246"/>
        <dbReference type="ChEBI" id="CHEBI:15378"/>
        <dbReference type="ChEBI" id="CHEBI:15980"/>
        <dbReference type="ChEBI" id="CHEBI:30616"/>
        <dbReference type="ChEBI" id="CHEBI:61294"/>
        <dbReference type="ChEBI" id="CHEBI:456216"/>
        <dbReference type="EC" id="2.7.1.169"/>
    </reaction>
</comment>
<evidence type="ECO:0000256" key="1">
    <source>
        <dbReference type="HAMAP-Rule" id="MF_02223"/>
    </source>
</evidence>
<feature type="domain" description="GHMP kinase N-terminal" evidence="2">
    <location>
        <begin position="63"/>
        <end position="133"/>
    </location>
</feature>
<dbReference type="PIRSF" id="PIRSF016896">
    <property type="entry name" value="GHMP_arc_MJ0969"/>
    <property type="match status" value="1"/>
</dbReference>
<accession>A0A2U9IS60</accession>
<dbReference type="InterPro" id="IPR014721">
    <property type="entry name" value="Ribsml_uS5_D2-typ_fold_subgr"/>
</dbReference>
<reference evidence="4" key="2">
    <citation type="submission" date="2020-03" db="EMBL/GenBank/DDBJ databases">
        <title>Complete Genome Sequences of Extremely Thermoacidophilic, Metal-Mobilizing Type-Strain Members of the Archaeal Family Sulfolobaceae: Acidianus brierleyi DSM-1651T, Acidianus sulfidivorans DSM-18786T, Metallosphaera hakonensis DSM-7519T, and Metallosphaera prunae DSM-10039T.</title>
        <authorList>
            <person name="Counts J.A."/>
            <person name="Kelly R.M."/>
        </authorList>
    </citation>
    <scope>NUCLEOTIDE SEQUENCE [LARGE SCALE GENOMIC DNA]</scope>
    <source>
        <strain evidence="4">HO1-1</strain>
    </source>
</reference>
<name>A0A2U9IS60_9CREN</name>
<protein>
    <recommendedName>
        <fullName evidence="1">Pantoate kinase</fullName>
        <shortName evidence="1">PoK</shortName>
        <ecNumber evidence="1">2.7.1.169</ecNumber>
    </recommendedName>
</protein>
<organism evidence="3 4">
    <name type="scientific">Metallosphaera hakonensis JCM 8857 = DSM 7519</name>
    <dbReference type="NCBI Taxonomy" id="1293036"/>
    <lineage>
        <taxon>Archaea</taxon>
        <taxon>Thermoproteota</taxon>
        <taxon>Thermoprotei</taxon>
        <taxon>Sulfolobales</taxon>
        <taxon>Sulfolobaceae</taxon>
        <taxon>Metallosphaera</taxon>
    </lineage>
</organism>
<dbReference type="RefSeq" id="WP_054837562.1">
    <property type="nucleotide sequence ID" value="NZ_BBBA01000092.1"/>
</dbReference>
<comment type="similarity">
    <text evidence="1">Belongs to the GHMP kinase family. PoK subfamily.</text>
</comment>
<keyword evidence="4" id="KW-1185">Reference proteome</keyword>
<keyword evidence="1" id="KW-0808">Transferase</keyword>
<dbReference type="GO" id="GO:0015937">
    <property type="term" value="P:coenzyme A biosynthetic process"/>
    <property type="evidence" value="ECO:0007669"/>
    <property type="project" value="UniProtKB-UniRule"/>
</dbReference>
<dbReference type="HAMAP" id="MF_02223">
    <property type="entry name" value="Pantoate_kinase"/>
    <property type="match status" value="1"/>
</dbReference>
<keyword evidence="1 3" id="KW-0418">Kinase</keyword>
<dbReference type="Pfam" id="PF00288">
    <property type="entry name" value="GHMP_kinases_N"/>
    <property type="match status" value="1"/>
</dbReference>
<keyword evidence="1" id="KW-0547">Nucleotide-binding</keyword>
<dbReference type="GO" id="GO:0005524">
    <property type="term" value="F:ATP binding"/>
    <property type="evidence" value="ECO:0007669"/>
    <property type="project" value="UniProtKB-KW"/>
</dbReference>
<dbReference type="InterPro" id="IPR006204">
    <property type="entry name" value="GHMP_kinase_N_dom"/>
</dbReference>
<dbReference type="Gene3D" id="3.30.230.10">
    <property type="match status" value="1"/>
</dbReference>
<dbReference type="SUPFAM" id="SSF54211">
    <property type="entry name" value="Ribosomal protein S5 domain 2-like"/>
    <property type="match status" value="1"/>
</dbReference>
<reference evidence="4" key="3">
    <citation type="submission" date="2020-03" db="EMBL/GenBank/DDBJ databases">
        <title>Sequencing and Assembly of Multiple Reported Metal-Biooxidizing Members of the Extremely Thermoacidophilic Archaeal Family Sulfolobaceae.</title>
        <authorList>
            <person name="Counts J.A."/>
            <person name="Kelly R.M."/>
        </authorList>
    </citation>
    <scope>NUCLEOTIDE SEQUENCE [LARGE SCALE GENOMIC DNA]</scope>
    <source>
        <strain evidence="4">HO1-1</strain>
    </source>
</reference>
<comment type="function">
    <text evidence="1">Phosphorylates (R)-pantoate to form (R)-4-phosphopantoate in the CoA biosynthesis pathway.</text>
</comment>
<dbReference type="KEGG" id="mhk:DFR87_02795"/>
<dbReference type="EC" id="2.7.1.169" evidence="1"/>
<keyword evidence="1" id="KW-0173">Coenzyme A biosynthesis</keyword>
<evidence type="ECO:0000259" key="2">
    <source>
        <dbReference type="Pfam" id="PF00288"/>
    </source>
</evidence>
<dbReference type="EMBL" id="CP029287">
    <property type="protein sequence ID" value="AWR98793.1"/>
    <property type="molecule type" value="Genomic_DNA"/>
</dbReference>
<dbReference type="AlphaFoldDB" id="A0A2U9IS60"/>
<gene>
    <name evidence="3" type="ORF">DFR87_02795</name>
</gene>
<proteinExistence type="inferred from homology"/>
<comment type="pathway">
    <text evidence="1">Cofactor biosynthesis; coenzyme A biosynthesis.</text>
</comment>
<dbReference type="Proteomes" id="UP000247586">
    <property type="component" value="Chromosome"/>
</dbReference>
<dbReference type="STRING" id="1293036.GCA_001315825_03277"/>
<dbReference type="GeneID" id="36834235"/>
<dbReference type="PANTHER" id="PTHR42282:SF1">
    <property type="entry name" value="PANTOATE KINASE"/>
    <property type="match status" value="1"/>
</dbReference>
<keyword evidence="1" id="KW-0067">ATP-binding</keyword>
<dbReference type="OrthoDB" id="85822at2157"/>
<evidence type="ECO:0000313" key="3">
    <source>
        <dbReference type="EMBL" id="AWR98793.1"/>
    </source>
</evidence>
<dbReference type="PANTHER" id="PTHR42282">
    <property type="entry name" value="PANTOATE KINASE-RELATED"/>
    <property type="match status" value="1"/>
</dbReference>
<dbReference type="InterPro" id="IPR020568">
    <property type="entry name" value="Ribosomal_Su5_D2-typ_SF"/>
</dbReference>